<dbReference type="AlphaFoldDB" id="A0AAE5C7N2"/>
<dbReference type="Pfam" id="PF01011">
    <property type="entry name" value="PQQ"/>
    <property type="match status" value="1"/>
</dbReference>
<evidence type="ECO:0000256" key="1">
    <source>
        <dbReference type="ARBA" id="ARBA00001931"/>
    </source>
</evidence>
<evidence type="ECO:0000256" key="3">
    <source>
        <dbReference type="ARBA" id="ARBA00023002"/>
    </source>
</evidence>
<dbReference type="Gene3D" id="2.140.10.10">
    <property type="entry name" value="Quinoprotein alcohol dehydrogenase-like superfamily"/>
    <property type="match status" value="1"/>
</dbReference>
<dbReference type="InterPro" id="IPR011047">
    <property type="entry name" value="Quinoprotein_ADH-like_sf"/>
</dbReference>
<evidence type="ECO:0000313" key="7">
    <source>
        <dbReference type="EMBL" id="NIR73621.1"/>
    </source>
</evidence>
<evidence type="ECO:0000259" key="6">
    <source>
        <dbReference type="Pfam" id="PF13360"/>
    </source>
</evidence>
<reference evidence="7 8" key="1">
    <citation type="submission" date="2020-01" db="EMBL/GenBank/DDBJ databases">
        <title>Genomes assembled from Gulf of Kutch pelagic sediment metagenomes.</title>
        <authorList>
            <person name="Chandrashekar M."/>
            <person name="Mahajan M.S."/>
            <person name="Dave K.J."/>
            <person name="Vatsa P."/>
            <person name="Nathani N.M."/>
        </authorList>
    </citation>
    <scope>NUCLEOTIDE SEQUENCE [LARGE SCALE GENOMIC DNA]</scope>
    <source>
        <strain evidence="7">KS3-K002</strain>
    </source>
</reference>
<dbReference type="SMART" id="SM00564">
    <property type="entry name" value="PQQ"/>
    <property type="match status" value="5"/>
</dbReference>
<feature type="domain" description="Pyrrolo-quinoline quinone repeat" evidence="5">
    <location>
        <begin position="59"/>
        <end position="396"/>
    </location>
</feature>
<comment type="cofactor">
    <cofactor evidence="1">
        <name>pyrroloquinoline quinone</name>
        <dbReference type="ChEBI" id="CHEBI:58442"/>
    </cofactor>
</comment>
<feature type="signal peptide" evidence="4">
    <location>
        <begin position="1"/>
        <end position="20"/>
    </location>
</feature>
<organism evidence="7 8">
    <name type="scientific">Candidatus Kutchimonas denitrificans</name>
    <dbReference type="NCBI Taxonomy" id="3056748"/>
    <lineage>
        <taxon>Bacteria</taxon>
        <taxon>Pseudomonadati</taxon>
        <taxon>Gemmatimonadota</taxon>
        <taxon>Gemmatimonadia</taxon>
        <taxon>Candidatus Palauibacterales</taxon>
        <taxon>Candidatus Palauibacteraceae</taxon>
        <taxon>Candidatus Kutchimonas</taxon>
    </lineage>
</organism>
<dbReference type="SUPFAM" id="SSF50998">
    <property type="entry name" value="Quinoprotein alcohol dehydrogenase-like"/>
    <property type="match status" value="1"/>
</dbReference>
<sequence>MKRRTRWIGVLAGCTALALAGELPAQSTGGSNGDEANPAMTPATHELLVAGHRANPSNWPMYGGDYDNRRYSPLDQVNTDNVGSLSARWMYQTGIAKSFETTPVVIDGEMYITTPSDGSVQRVLKLDAKTGEVMWDHAVRLATTIFCCGPNNRGVAVWDDKVYVATLDARLVALSRADGSEVWASEIADPEAGYSETMAPLVYDGKVIIGTSGAEYGIRGFLKAYDANSGDLLWTWHTIPSPEQGGWWGDWNTTTPYGEENLNRDIQQEKADSAKYADAWKRGGGSIWMTPALDPESGLVFVTIGNPSPDLDGSIRPGDNLWTESVCAIEAADGDMRWCTQYLPHDVWDLDAASPAVIIDYHGEPAVGHAGKTGWYYVFDIETGEILNRSENFVPHENLFALPTAEGTRMLPGANGGAEWSPQAYHPGTALAYVLALHQPMHYKTHYSPYEKGELWLGSAFVAIPGEEQWGRLVAVSPETGEVVWQHDTEEPLIGGALATAGGLVFFGENNGNFNAMDATTGERLWHFNAGAGCNSAPMTYSVDGQQYIAVACGGVFQTDAPRGDALIVFGLPSGGM</sequence>
<evidence type="ECO:0000313" key="8">
    <source>
        <dbReference type="Proteomes" id="UP000702544"/>
    </source>
</evidence>
<keyword evidence="4" id="KW-0732">Signal</keyword>
<keyword evidence="3" id="KW-0560">Oxidoreductase</keyword>
<dbReference type="PANTHER" id="PTHR32303">
    <property type="entry name" value="QUINOPROTEIN ALCOHOL DEHYDROGENASE (CYTOCHROME C)"/>
    <property type="match status" value="1"/>
</dbReference>
<name>A0AAE5C7N2_9BACT</name>
<evidence type="ECO:0000259" key="5">
    <source>
        <dbReference type="Pfam" id="PF01011"/>
    </source>
</evidence>
<dbReference type="GO" id="GO:0016491">
    <property type="term" value="F:oxidoreductase activity"/>
    <property type="evidence" value="ECO:0007669"/>
    <property type="project" value="UniProtKB-KW"/>
</dbReference>
<dbReference type="InterPro" id="IPR018391">
    <property type="entry name" value="PQQ_b-propeller_rpt"/>
</dbReference>
<gene>
    <name evidence="7" type="ORF">GWO12_00675</name>
</gene>
<dbReference type="Pfam" id="PF13360">
    <property type="entry name" value="PQQ_2"/>
    <property type="match status" value="1"/>
</dbReference>
<protein>
    <submittedName>
        <fullName evidence="7">PQQ-binding-like beta-propeller repeat protein</fullName>
    </submittedName>
</protein>
<evidence type="ECO:0000256" key="2">
    <source>
        <dbReference type="ARBA" id="ARBA00008156"/>
    </source>
</evidence>
<feature type="chain" id="PRO_5042222869" evidence="4">
    <location>
        <begin position="21"/>
        <end position="577"/>
    </location>
</feature>
<accession>A0AAE5C7N2</accession>
<dbReference type="EMBL" id="JAACAK010000002">
    <property type="protein sequence ID" value="NIR73621.1"/>
    <property type="molecule type" value="Genomic_DNA"/>
</dbReference>
<dbReference type="InterPro" id="IPR002372">
    <property type="entry name" value="PQQ_rpt_dom"/>
</dbReference>
<evidence type="ECO:0000256" key="4">
    <source>
        <dbReference type="SAM" id="SignalP"/>
    </source>
</evidence>
<dbReference type="Proteomes" id="UP000702544">
    <property type="component" value="Unassembled WGS sequence"/>
</dbReference>
<proteinExistence type="inferred from homology"/>
<comment type="caution">
    <text evidence="7">The sequence shown here is derived from an EMBL/GenBank/DDBJ whole genome shotgun (WGS) entry which is preliminary data.</text>
</comment>
<feature type="domain" description="Pyrrolo-quinoline quinone repeat" evidence="6">
    <location>
        <begin position="471"/>
        <end position="551"/>
    </location>
</feature>
<comment type="similarity">
    <text evidence="2">Belongs to the bacterial PQQ dehydrogenase family.</text>
</comment>